<dbReference type="SUPFAM" id="SSF52833">
    <property type="entry name" value="Thioredoxin-like"/>
    <property type="match status" value="1"/>
</dbReference>
<protein>
    <submittedName>
        <fullName evidence="4">Glutathione S-transferase</fullName>
    </submittedName>
</protein>
<evidence type="ECO:0000313" key="5">
    <source>
        <dbReference type="Proteomes" id="UP000019522"/>
    </source>
</evidence>
<evidence type="ECO:0000259" key="2">
    <source>
        <dbReference type="PROSITE" id="PS50404"/>
    </source>
</evidence>
<dbReference type="InterPro" id="IPR010987">
    <property type="entry name" value="Glutathione-S-Trfase_C-like"/>
</dbReference>
<dbReference type="PANTHER" id="PTHR44051:SF8">
    <property type="entry name" value="GLUTATHIONE S-TRANSFERASE GSTA"/>
    <property type="match status" value="1"/>
</dbReference>
<keyword evidence="4" id="KW-0808">Transferase</keyword>
<dbReference type="PROSITE" id="PS50405">
    <property type="entry name" value="GST_CTER"/>
    <property type="match status" value="1"/>
</dbReference>
<name>W8R7M5_STUST</name>
<evidence type="ECO:0000259" key="3">
    <source>
        <dbReference type="PROSITE" id="PS50405"/>
    </source>
</evidence>
<comment type="similarity">
    <text evidence="1">Belongs to the GST superfamily.</text>
</comment>
<dbReference type="SFLD" id="SFLDG01150">
    <property type="entry name" value="Main.1:_Beta-like"/>
    <property type="match status" value="1"/>
</dbReference>
<gene>
    <name evidence="4" type="ORF">CH92_04265</name>
</gene>
<dbReference type="Proteomes" id="UP000019522">
    <property type="component" value="Chromosome"/>
</dbReference>
<dbReference type="PATRIC" id="fig|316.77.peg.844"/>
<dbReference type="OrthoDB" id="8772754at2"/>
<dbReference type="SUPFAM" id="SSF47616">
    <property type="entry name" value="GST C-terminal domain-like"/>
    <property type="match status" value="1"/>
</dbReference>
<dbReference type="GO" id="GO:0016740">
    <property type="term" value="F:transferase activity"/>
    <property type="evidence" value="ECO:0007669"/>
    <property type="project" value="UniProtKB-KW"/>
</dbReference>
<organism evidence="4 5">
    <name type="scientific">Stutzerimonas stutzeri</name>
    <name type="common">Pseudomonas stutzeri</name>
    <dbReference type="NCBI Taxonomy" id="316"/>
    <lineage>
        <taxon>Bacteria</taxon>
        <taxon>Pseudomonadati</taxon>
        <taxon>Pseudomonadota</taxon>
        <taxon>Gammaproteobacteria</taxon>
        <taxon>Pseudomonadales</taxon>
        <taxon>Pseudomonadaceae</taxon>
        <taxon>Stutzerimonas</taxon>
    </lineage>
</organism>
<evidence type="ECO:0000256" key="1">
    <source>
        <dbReference type="RuleBase" id="RU003494"/>
    </source>
</evidence>
<proteinExistence type="inferred from homology"/>
<dbReference type="PANTHER" id="PTHR44051">
    <property type="entry name" value="GLUTATHIONE S-TRANSFERASE-RELATED"/>
    <property type="match status" value="1"/>
</dbReference>
<dbReference type="PROSITE" id="PS50404">
    <property type="entry name" value="GST_NTER"/>
    <property type="match status" value="1"/>
</dbReference>
<reference evidence="4 5" key="2">
    <citation type="submission" date="2014-03" db="EMBL/GenBank/DDBJ databases">
        <authorList>
            <person name="Baltrus D."/>
            <person name="Dougherty K."/>
        </authorList>
    </citation>
    <scope>NUCLEOTIDE SEQUENCE</scope>
    <source>
        <strain evidence="4 5">28a24</strain>
    </source>
</reference>
<feature type="domain" description="GST C-terminal" evidence="3">
    <location>
        <begin position="89"/>
        <end position="215"/>
    </location>
</feature>
<dbReference type="KEGG" id="pstt:CH92_04265"/>
<dbReference type="Gene3D" id="1.20.1050.10">
    <property type="match status" value="1"/>
</dbReference>
<dbReference type="AlphaFoldDB" id="W8R7M5"/>
<dbReference type="InterPro" id="IPR036249">
    <property type="entry name" value="Thioredoxin-like_sf"/>
</dbReference>
<dbReference type="CDD" id="cd03057">
    <property type="entry name" value="GST_N_Beta"/>
    <property type="match status" value="1"/>
</dbReference>
<accession>W8R7M5</accession>
<evidence type="ECO:0000313" key="4">
    <source>
        <dbReference type="EMBL" id="AHL74342.1"/>
    </source>
</evidence>
<dbReference type="Pfam" id="PF02798">
    <property type="entry name" value="GST_N"/>
    <property type="match status" value="1"/>
</dbReference>
<dbReference type="InterPro" id="IPR036282">
    <property type="entry name" value="Glutathione-S-Trfase_C_sf"/>
</dbReference>
<feature type="domain" description="GST N-terminal" evidence="2">
    <location>
        <begin position="2"/>
        <end position="83"/>
    </location>
</feature>
<dbReference type="Gene3D" id="3.40.30.10">
    <property type="entry name" value="Glutaredoxin"/>
    <property type="match status" value="1"/>
</dbReference>
<dbReference type="EMBL" id="CP007441">
    <property type="protein sequence ID" value="AHL74342.1"/>
    <property type="molecule type" value="Genomic_DNA"/>
</dbReference>
<dbReference type="InterPro" id="IPR040079">
    <property type="entry name" value="Glutathione_S-Trfase"/>
</dbReference>
<dbReference type="InterPro" id="IPR004046">
    <property type="entry name" value="GST_C"/>
</dbReference>
<dbReference type="Pfam" id="PF00043">
    <property type="entry name" value="GST_C"/>
    <property type="match status" value="1"/>
</dbReference>
<dbReference type="RefSeq" id="WP_025240518.1">
    <property type="nucleotide sequence ID" value="NZ_CP007441.1"/>
</dbReference>
<dbReference type="InterPro" id="IPR004045">
    <property type="entry name" value="Glutathione_S-Trfase_N"/>
</dbReference>
<sequence>MTSAYQLYFSPGACSRVSIAALEWVGADYALCPVLLADNQQRQPAYKALNPKEQVPLLVTPEGTLTETVAIALYLHQVYPQAVLLPAASPYDTAIATSWLVWCSSMLHPLIFRARRAGRVHPEAAAHEGIQQVAIEGLTTQFQLAERALSDGRQWLCGSSCSLADLYLLWCFQRAAQSGCEIGNWQALGAWQARAESQPAWARMLQREAQAMSVIEKGASA</sequence>
<dbReference type="SFLD" id="SFLDS00019">
    <property type="entry name" value="Glutathione_Transferase_(cytos"/>
    <property type="match status" value="1"/>
</dbReference>
<reference evidence="5" key="1">
    <citation type="journal article" date="2014" name="Genome Announc.">
        <title>Complete Genome Sequence of the Highly Transformable Pseudomonas stutzeri Strain 28a24.</title>
        <authorList>
            <person name="Smith B.A."/>
            <person name="Dougherty K.M."/>
            <person name="Baltrus D.A."/>
        </authorList>
    </citation>
    <scope>NUCLEOTIDE SEQUENCE [LARGE SCALE GENOMIC DNA]</scope>
    <source>
        <strain evidence="5">28a24</strain>
    </source>
</reference>
<dbReference type="SFLD" id="SFLDG00358">
    <property type="entry name" value="Main_(cytGST)"/>
    <property type="match status" value="1"/>
</dbReference>